<comment type="caution">
    <text evidence="2">The sequence shown here is derived from an EMBL/GenBank/DDBJ whole genome shotgun (WGS) entry which is preliminary data.</text>
</comment>
<sequence length="209" mass="23279">MTETKRSFYPPPKSRRESPKSPTLQRHESAPNLSRRRRWEAEKAEKVEKVAKVEKVEMGLRREISCSISSSEWAGGLRSRASENSSNGSGSSIKGKGKGKGKRPLHQDSESDSEIVELSAVVTTSLEVPLRVLRSSWKAPVAEASTARIEVDASRRDGFGRITIVGSWRQSFLAYQCLMELFHRASNHASQSFNAKPGPRVWRGKAQQS</sequence>
<feature type="compositionally biased region" description="Basic and acidic residues" evidence="1">
    <location>
        <begin position="14"/>
        <end position="29"/>
    </location>
</feature>
<accession>A0ABP0LA06</accession>
<feature type="compositionally biased region" description="Low complexity" evidence="1">
    <location>
        <begin position="84"/>
        <end position="94"/>
    </location>
</feature>
<dbReference type="EMBL" id="CAXAMM010015280">
    <property type="protein sequence ID" value="CAK9035955.1"/>
    <property type="molecule type" value="Genomic_DNA"/>
</dbReference>
<feature type="region of interest" description="Disordered" evidence="1">
    <location>
        <begin position="190"/>
        <end position="209"/>
    </location>
</feature>
<feature type="region of interest" description="Disordered" evidence="1">
    <location>
        <begin position="1"/>
        <end position="47"/>
    </location>
</feature>
<gene>
    <name evidence="2" type="ORF">SCF082_LOCUS21515</name>
</gene>
<organism evidence="2 3">
    <name type="scientific">Durusdinium trenchii</name>
    <dbReference type="NCBI Taxonomy" id="1381693"/>
    <lineage>
        <taxon>Eukaryota</taxon>
        <taxon>Sar</taxon>
        <taxon>Alveolata</taxon>
        <taxon>Dinophyceae</taxon>
        <taxon>Suessiales</taxon>
        <taxon>Symbiodiniaceae</taxon>
        <taxon>Durusdinium</taxon>
    </lineage>
</organism>
<name>A0ABP0LA06_9DINO</name>
<keyword evidence="3" id="KW-1185">Reference proteome</keyword>
<protein>
    <submittedName>
        <fullName evidence="2">Endo/exonuclease/phosphatase domain-containing protein</fullName>
    </submittedName>
</protein>
<evidence type="ECO:0000313" key="3">
    <source>
        <dbReference type="Proteomes" id="UP001642464"/>
    </source>
</evidence>
<dbReference type="Proteomes" id="UP001642464">
    <property type="component" value="Unassembled WGS sequence"/>
</dbReference>
<reference evidence="2 3" key="1">
    <citation type="submission" date="2024-02" db="EMBL/GenBank/DDBJ databases">
        <authorList>
            <person name="Chen Y."/>
            <person name="Shah S."/>
            <person name="Dougan E. K."/>
            <person name="Thang M."/>
            <person name="Chan C."/>
        </authorList>
    </citation>
    <scope>NUCLEOTIDE SEQUENCE [LARGE SCALE GENOMIC DNA]</scope>
</reference>
<proteinExistence type="predicted"/>
<feature type="compositionally biased region" description="Basic residues" evidence="1">
    <location>
        <begin position="95"/>
        <end position="104"/>
    </location>
</feature>
<evidence type="ECO:0000256" key="1">
    <source>
        <dbReference type="SAM" id="MobiDB-lite"/>
    </source>
</evidence>
<evidence type="ECO:0000313" key="2">
    <source>
        <dbReference type="EMBL" id="CAK9035955.1"/>
    </source>
</evidence>
<feature type="region of interest" description="Disordered" evidence="1">
    <location>
        <begin position="72"/>
        <end position="113"/>
    </location>
</feature>